<comment type="caution">
    <text evidence="1">The sequence shown here is derived from an EMBL/GenBank/DDBJ whole genome shotgun (WGS) entry which is preliminary data.</text>
</comment>
<organism evidence="1 2">
    <name type="scientific">Amycolatopsis heterodermiae</name>
    <dbReference type="NCBI Taxonomy" id="3110235"/>
    <lineage>
        <taxon>Bacteria</taxon>
        <taxon>Bacillati</taxon>
        <taxon>Actinomycetota</taxon>
        <taxon>Actinomycetes</taxon>
        <taxon>Pseudonocardiales</taxon>
        <taxon>Pseudonocardiaceae</taxon>
        <taxon>Amycolatopsis</taxon>
    </lineage>
</organism>
<accession>A0ABU5RJ54</accession>
<dbReference type="Gene3D" id="3.40.109.10">
    <property type="entry name" value="NADH Oxidase"/>
    <property type="match status" value="1"/>
</dbReference>
<keyword evidence="2" id="KW-1185">Reference proteome</keyword>
<dbReference type="RefSeq" id="WP_323335492.1">
    <property type="nucleotide sequence ID" value="NZ_JAYFSI010000015.1"/>
</dbReference>
<evidence type="ECO:0000313" key="2">
    <source>
        <dbReference type="Proteomes" id="UP001304298"/>
    </source>
</evidence>
<name>A0ABU5RJ54_9PSEU</name>
<dbReference type="SUPFAM" id="SSF55469">
    <property type="entry name" value="FMN-dependent nitroreductase-like"/>
    <property type="match status" value="1"/>
</dbReference>
<protein>
    <recommendedName>
        <fullName evidence="3">Nitroreductase domain-containing protein</fullName>
    </recommendedName>
</protein>
<sequence>MAADVVEHQPLDRGYHELAAPHLKDHLAADEVNRLDLGRFSAALQAGYFVLAVRAAGLHAGPMGGFDHDGVDREFFPDGPWTALLLVNVGHPASENPWRARQPRLAADRALRWA</sequence>
<dbReference type="PANTHER" id="PTHR43543">
    <property type="entry name" value="MALONIC SEMIALDEHYDE REDUCTASE RUTE-RELATED"/>
    <property type="match status" value="1"/>
</dbReference>
<reference evidence="1 2" key="1">
    <citation type="submission" date="2023-12" db="EMBL/GenBank/DDBJ databases">
        <title>Amycolatopsis sp. V23-08.</title>
        <authorList>
            <person name="Somphong A."/>
        </authorList>
    </citation>
    <scope>NUCLEOTIDE SEQUENCE [LARGE SCALE GENOMIC DNA]</scope>
    <source>
        <strain evidence="1 2">V23-08</strain>
    </source>
</reference>
<proteinExistence type="predicted"/>
<dbReference type="Proteomes" id="UP001304298">
    <property type="component" value="Unassembled WGS sequence"/>
</dbReference>
<dbReference type="InterPro" id="IPR000415">
    <property type="entry name" value="Nitroreductase-like"/>
</dbReference>
<dbReference type="EMBL" id="JAYFSI010000015">
    <property type="protein sequence ID" value="MEA5366323.1"/>
    <property type="molecule type" value="Genomic_DNA"/>
</dbReference>
<evidence type="ECO:0000313" key="1">
    <source>
        <dbReference type="EMBL" id="MEA5366323.1"/>
    </source>
</evidence>
<dbReference type="InterPro" id="IPR050461">
    <property type="entry name" value="Nitroreductase_HadB/RutE"/>
</dbReference>
<gene>
    <name evidence="1" type="ORF">VA596_42810</name>
</gene>
<dbReference type="PANTHER" id="PTHR43543:SF1">
    <property type="entry name" value="MALONIC SEMIALDEHYDE REDUCTASE RUTE-RELATED"/>
    <property type="match status" value="1"/>
</dbReference>
<evidence type="ECO:0008006" key="3">
    <source>
        <dbReference type="Google" id="ProtNLM"/>
    </source>
</evidence>